<proteinExistence type="predicted"/>
<dbReference type="Proteomes" id="UP000613030">
    <property type="component" value="Unassembled WGS sequence"/>
</dbReference>
<reference evidence="2 3" key="1">
    <citation type="submission" date="2021-01" db="EMBL/GenBank/DDBJ databases">
        <title>Chryseolinea sp. Jin1 Genome sequencing and assembly.</title>
        <authorList>
            <person name="Kim I."/>
        </authorList>
    </citation>
    <scope>NUCLEOTIDE SEQUENCE [LARGE SCALE GENOMIC DNA]</scope>
    <source>
        <strain evidence="2 3">Jin1</strain>
    </source>
</reference>
<dbReference type="RefSeq" id="WP_202008801.1">
    <property type="nucleotide sequence ID" value="NZ_JAERRB010000003.1"/>
</dbReference>
<feature type="transmembrane region" description="Helical" evidence="1">
    <location>
        <begin position="79"/>
        <end position="100"/>
    </location>
</feature>
<evidence type="ECO:0000256" key="1">
    <source>
        <dbReference type="SAM" id="Phobius"/>
    </source>
</evidence>
<organism evidence="2 3">
    <name type="scientific">Chryseolinea lacunae</name>
    <dbReference type="NCBI Taxonomy" id="2801331"/>
    <lineage>
        <taxon>Bacteria</taxon>
        <taxon>Pseudomonadati</taxon>
        <taxon>Bacteroidota</taxon>
        <taxon>Cytophagia</taxon>
        <taxon>Cytophagales</taxon>
        <taxon>Fulvivirgaceae</taxon>
        <taxon>Chryseolinea</taxon>
    </lineage>
</organism>
<keyword evidence="1" id="KW-1133">Transmembrane helix</keyword>
<sequence length="228" mass="25534">MKQKISLYGLPLLMIGAATWGFTSNVLPPLVCGFIVLFAIFAFIQEYRDQKSDQEFANISALDLPVRESLTLKPDREIIILKGWMLPSFAVALGIFLNYPLNLNDINIIGAICFVIGPYLLYHLAFVQDKVYYTLDSLGVHITRPLLFSAPVTKVIPYGSITAVLFTQSFFEARKNIGTICIAHEHSDTDDEYYACKLVGVAKYKEIAKLILDRANHVATKQADPLQQ</sequence>
<gene>
    <name evidence="2" type="ORF">JI741_09325</name>
</gene>
<dbReference type="EMBL" id="JAERRB010000003">
    <property type="protein sequence ID" value="MBL0741420.1"/>
    <property type="molecule type" value="Genomic_DNA"/>
</dbReference>
<keyword evidence="1" id="KW-0812">Transmembrane</keyword>
<accession>A0ABS1KPP6</accession>
<evidence type="ECO:0000313" key="2">
    <source>
        <dbReference type="EMBL" id="MBL0741420.1"/>
    </source>
</evidence>
<feature type="transmembrane region" description="Helical" evidence="1">
    <location>
        <begin position="106"/>
        <end position="127"/>
    </location>
</feature>
<feature type="transmembrane region" description="Helical" evidence="1">
    <location>
        <begin position="27"/>
        <end position="44"/>
    </location>
</feature>
<comment type="caution">
    <text evidence="2">The sequence shown here is derived from an EMBL/GenBank/DDBJ whole genome shotgun (WGS) entry which is preliminary data.</text>
</comment>
<name>A0ABS1KPP6_9BACT</name>
<protein>
    <submittedName>
        <fullName evidence="2">PH domain-containing protein</fullName>
    </submittedName>
</protein>
<keyword evidence="3" id="KW-1185">Reference proteome</keyword>
<keyword evidence="1" id="KW-0472">Membrane</keyword>
<evidence type="ECO:0000313" key="3">
    <source>
        <dbReference type="Proteomes" id="UP000613030"/>
    </source>
</evidence>